<protein>
    <recommendedName>
        <fullName evidence="3">CRISPR type III A-associated protein Csm5</fullName>
    </recommendedName>
</protein>
<keyword evidence="2" id="KW-1185">Reference proteome</keyword>
<dbReference type="Proteomes" id="UP001596250">
    <property type="component" value="Unassembled WGS sequence"/>
</dbReference>
<evidence type="ECO:0008006" key="3">
    <source>
        <dbReference type="Google" id="ProtNLM"/>
    </source>
</evidence>
<sequence length="270" mass="31157">MKAQLPRKYKYRIRTLSTLALSPRDHQGFYESAGDFAQEDLGQQASEHLNKGRVNIIYPFYQYGTYPRYAPAETQYYIPGSSIKGALTLNCTNIDRCSLMVDDIRVKSEDIQLYHLTKVQQDSENNKYYIDEFFPNVAIEMLRADSEHSGELFCIETKSKPEPKHYFKEADQAARIKLGQLVQRINRKYEQVKIEDQPILSEMKNNIQAILNEPQDDSSNNFLLILGGYKGLTLSVISDRDDWDEYNSAIYLDKTKGLPYGLIKVTLEQP</sequence>
<name>A0ABW1IN34_9BACL</name>
<organism evidence="1 2">
    <name type="scientific">Marinicrinis lubricantis</name>
    <dbReference type="NCBI Taxonomy" id="2086470"/>
    <lineage>
        <taxon>Bacteria</taxon>
        <taxon>Bacillati</taxon>
        <taxon>Bacillota</taxon>
        <taxon>Bacilli</taxon>
        <taxon>Bacillales</taxon>
        <taxon>Paenibacillaceae</taxon>
    </lineage>
</organism>
<evidence type="ECO:0000313" key="2">
    <source>
        <dbReference type="Proteomes" id="UP001596250"/>
    </source>
</evidence>
<dbReference type="EMBL" id="JBHSQV010000104">
    <property type="protein sequence ID" value="MFC5986476.1"/>
    <property type="molecule type" value="Genomic_DNA"/>
</dbReference>
<proteinExistence type="predicted"/>
<accession>A0ABW1IN34</accession>
<dbReference type="RefSeq" id="WP_379893808.1">
    <property type="nucleotide sequence ID" value="NZ_CBCSCT010000106.1"/>
</dbReference>
<comment type="caution">
    <text evidence="1">The sequence shown here is derived from an EMBL/GenBank/DDBJ whole genome shotgun (WGS) entry which is preliminary data.</text>
</comment>
<gene>
    <name evidence="1" type="ORF">ACFPXP_08540</name>
</gene>
<reference evidence="2" key="1">
    <citation type="journal article" date="2019" name="Int. J. Syst. Evol. Microbiol.">
        <title>The Global Catalogue of Microorganisms (GCM) 10K type strain sequencing project: providing services to taxonomists for standard genome sequencing and annotation.</title>
        <authorList>
            <consortium name="The Broad Institute Genomics Platform"/>
            <consortium name="The Broad Institute Genome Sequencing Center for Infectious Disease"/>
            <person name="Wu L."/>
            <person name="Ma J."/>
        </authorList>
    </citation>
    <scope>NUCLEOTIDE SEQUENCE [LARGE SCALE GENOMIC DNA]</scope>
    <source>
        <strain evidence="2">CCM 8749</strain>
    </source>
</reference>
<evidence type="ECO:0000313" key="1">
    <source>
        <dbReference type="EMBL" id="MFC5986476.1"/>
    </source>
</evidence>